<keyword evidence="1" id="KW-0378">Hydrolase</keyword>
<dbReference type="GO" id="GO:0016787">
    <property type="term" value="F:hydrolase activity"/>
    <property type="evidence" value="ECO:0007669"/>
    <property type="project" value="UniProtKB-KW"/>
</dbReference>
<reference evidence="1" key="1">
    <citation type="submission" date="2018-04" db="EMBL/GenBank/DDBJ databases">
        <title>Genomes of the Obligate Erwinia dacicola and Facultative Enterobacter sp. OLF Endosymbionts of the Olive Fruit fly, Bactrocera oleae.</title>
        <authorList>
            <person name="Estes A.M."/>
            <person name="Hearn D.J."/>
            <person name="Agarwal S."/>
            <person name="Pierson E.A."/>
            <person name="Dunning-Hotopp J.C."/>
        </authorList>
    </citation>
    <scope>NUCLEOTIDE SEQUENCE [LARGE SCALE GENOMIC DNA]</scope>
    <source>
        <strain evidence="1">Oroville</strain>
    </source>
</reference>
<evidence type="ECO:0000313" key="1">
    <source>
        <dbReference type="EMBL" id="RAP71659.1"/>
    </source>
</evidence>
<dbReference type="EC" id="3.6.3.-" evidence="1"/>
<protein>
    <submittedName>
        <fullName evidence="1">ABC-transporter, ATP-binding domain protein</fullName>
        <ecNumber evidence="1">3.6.3.-</ecNumber>
    </submittedName>
</protein>
<dbReference type="GO" id="GO:0005524">
    <property type="term" value="F:ATP binding"/>
    <property type="evidence" value="ECO:0007669"/>
    <property type="project" value="UniProtKB-KW"/>
</dbReference>
<name>A0A328TM48_9GAMM</name>
<dbReference type="RefSeq" id="WP_261791497.1">
    <property type="nucleotide sequence ID" value="NZ_LJAM02000115.1"/>
</dbReference>
<keyword evidence="1" id="KW-0067">ATP-binding</keyword>
<dbReference type="AlphaFoldDB" id="A0A328TM48"/>
<comment type="caution">
    <text evidence="1">The sequence shown here is derived from an EMBL/GenBank/DDBJ whole genome shotgun (WGS) entry which is preliminary data.</text>
</comment>
<gene>
    <name evidence="1" type="ORF">ACZ87_01525</name>
</gene>
<accession>A0A328TM48</accession>
<keyword evidence="2" id="KW-1185">Reference proteome</keyword>
<evidence type="ECO:0000313" key="2">
    <source>
        <dbReference type="Proteomes" id="UP000244334"/>
    </source>
</evidence>
<keyword evidence="1" id="KW-0547">Nucleotide-binding</keyword>
<organism evidence="1 2">
    <name type="scientific">Candidatus Erwinia dacicola</name>
    <dbReference type="NCBI Taxonomy" id="252393"/>
    <lineage>
        <taxon>Bacteria</taxon>
        <taxon>Pseudomonadati</taxon>
        <taxon>Pseudomonadota</taxon>
        <taxon>Gammaproteobacteria</taxon>
        <taxon>Enterobacterales</taxon>
        <taxon>Erwiniaceae</taxon>
        <taxon>Erwinia</taxon>
    </lineage>
</organism>
<proteinExistence type="predicted"/>
<sequence>MNPPLTEVAEQGNFMVKLPPTKMDSRWQPQHLRALDVVIQ</sequence>
<dbReference type="EMBL" id="LJAM02000115">
    <property type="protein sequence ID" value="RAP71659.1"/>
    <property type="molecule type" value="Genomic_DNA"/>
</dbReference>
<dbReference type="Proteomes" id="UP000244334">
    <property type="component" value="Unassembled WGS sequence"/>
</dbReference>